<dbReference type="KEGG" id="mtea:DK419_27200"/>
<dbReference type="AlphaFoldDB" id="A0A2U8WTN5"/>
<evidence type="ECO:0000313" key="3">
    <source>
        <dbReference type="Proteomes" id="UP000245444"/>
    </source>
</evidence>
<organism evidence="2 3">
    <name type="scientific">Methylobacterium terrae</name>
    <dbReference type="NCBI Taxonomy" id="2202827"/>
    <lineage>
        <taxon>Bacteria</taxon>
        <taxon>Pseudomonadati</taxon>
        <taxon>Pseudomonadota</taxon>
        <taxon>Alphaproteobacteria</taxon>
        <taxon>Hyphomicrobiales</taxon>
        <taxon>Methylobacteriaceae</taxon>
        <taxon>Methylobacterium</taxon>
    </lineage>
</organism>
<name>A0A2U8WTN5_9HYPH</name>
<proteinExistence type="predicted"/>
<gene>
    <name evidence="2" type="ORF">DK419_27200</name>
</gene>
<feature type="region of interest" description="Disordered" evidence="1">
    <location>
        <begin position="1"/>
        <end position="28"/>
    </location>
</feature>
<evidence type="ECO:0000313" key="2">
    <source>
        <dbReference type="EMBL" id="AWN49569.1"/>
    </source>
</evidence>
<dbReference type="EMBL" id="CP029553">
    <property type="protein sequence ID" value="AWN49569.1"/>
    <property type="molecule type" value="Genomic_DNA"/>
</dbReference>
<dbReference type="RefSeq" id="WP_109961836.1">
    <property type="nucleotide sequence ID" value="NZ_CP029553.1"/>
</dbReference>
<dbReference type="OrthoDB" id="7994771at2"/>
<keyword evidence="3" id="KW-1185">Reference proteome</keyword>
<protein>
    <submittedName>
        <fullName evidence="2">Uncharacterized protein</fullName>
    </submittedName>
</protein>
<reference evidence="2 3" key="1">
    <citation type="submission" date="2018-05" db="EMBL/GenBank/DDBJ databases">
        <title>Complete Genome Sequence of Methylobacterium sp. 17Sr1-28.</title>
        <authorList>
            <person name="Srinivasan S."/>
        </authorList>
    </citation>
    <scope>NUCLEOTIDE SEQUENCE [LARGE SCALE GENOMIC DNA]</scope>
    <source>
        <strain evidence="2 3">17Sr1-28</strain>
    </source>
</reference>
<accession>A0A2U8WTN5</accession>
<feature type="compositionally biased region" description="Basic and acidic residues" evidence="1">
    <location>
        <begin position="1"/>
        <end position="10"/>
    </location>
</feature>
<dbReference type="Proteomes" id="UP000245444">
    <property type="component" value="Chromosome"/>
</dbReference>
<evidence type="ECO:0000256" key="1">
    <source>
        <dbReference type="SAM" id="MobiDB-lite"/>
    </source>
</evidence>
<sequence length="131" mass="13664">MLGSDTDVKQQRPAAGPGDRSSTAPQPLRALLDAVERAVLDLAASANKRETMHAVRSSLSDICALTETAPRIRRAVQRVVAAGERLAAMDGLPSRTEAAARGAAARALASLAAALVEARPSRIAVSLGRDW</sequence>